<reference evidence="2" key="2">
    <citation type="journal article" date="2016" name="Sci. Rep.">
        <title>Dictyocaulus viviparus genome, variome and transcriptome elucidate lungworm biology and support future intervention.</title>
        <authorList>
            <person name="McNulty S.N."/>
            <person name="Strube C."/>
            <person name="Rosa B.A."/>
            <person name="Martin J.C."/>
            <person name="Tyagi R."/>
            <person name="Choi Y.J."/>
            <person name="Wang Q."/>
            <person name="Hallsworth Pepin K."/>
            <person name="Zhang X."/>
            <person name="Ozersky P."/>
            <person name="Wilson R.K."/>
            <person name="Sternberg P.W."/>
            <person name="Gasser R.B."/>
            <person name="Mitreva M."/>
        </authorList>
    </citation>
    <scope>NUCLEOTIDE SEQUENCE [LARGE SCALE GENOMIC DNA]</scope>
    <source>
        <strain evidence="2">HannoverDv2000</strain>
    </source>
</reference>
<dbReference type="OrthoDB" id="3437960at2759"/>
<organism evidence="1 2">
    <name type="scientific">Dictyocaulus viviparus</name>
    <name type="common">Bovine lungworm</name>
    <dbReference type="NCBI Taxonomy" id="29172"/>
    <lineage>
        <taxon>Eukaryota</taxon>
        <taxon>Metazoa</taxon>
        <taxon>Ecdysozoa</taxon>
        <taxon>Nematoda</taxon>
        <taxon>Chromadorea</taxon>
        <taxon>Rhabditida</taxon>
        <taxon>Rhabditina</taxon>
        <taxon>Rhabditomorpha</taxon>
        <taxon>Strongyloidea</taxon>
        <taxon>Metastrongylidae</taxon>
        <taxon>Dictyocaulus</taxon>
    </lineage>
</organism>
<keyword evidence="2" id="KW-1185">Reference proteome</keyword>
<evidence type="ECO:0000313" key="2">
    <source>
        <dbReference type="Proteomes" id="UP000053766"/>
    </source>
</evidence>
<gene>
    <name evidence="1" type="ORF">DICVIV_03890</name>
</gene>
<sequence length="346" mass="39361">MKISDVLRDTSASSNSKGRTLTCTNPTINDIFTSTPYVGFYPHLPPLSATIFSSYPQYYTITDSFANLSNRSINQTTSNMLNTLSKSTSSKYFLRSKTLEQKVSPTNYLGYVIGFFLQYADCEGETAPCSIKSENLSVKSDSGFFSSVSSSGTPISRIAVRGYKKTYCFVCKRHINKEGKRSQGPRRHLLQHHVRRPLFQCPHCSHSSFYDKFHVTSHMKRIHHDKSDRLINRSSEFDSEVEEWYKRCFGDDKSIANLEEDKENVEESISLHKTCSTPPPILTPELPRRGITIRKNTVANTTTSLTDTPLKAPSNKTRKMSFMIEDILKPSPKRERKILLAKKRVQ</sequence>
<accession>A0A0D8XZ69</accession>
<evidence type="ECO:0000313" key="1">
    <source>
        <dbReference type="EMBL" id="KJH49943.1"/>
    </source>
</evidence>
<name>A0A0D8XZ69_DICVI</name>
<dbReference type="STRING" id="29172.A0A0D8XZ69"/>
<dbReference type="EMBL" id="KN716219">
    <property type="protein sequence ID" value="KJH49943.1"/>
    <property type="molecule type" value="Genomic_DNA"/>
</dbReference>
<proteinExistence type="predicted"/>
<protein>
    <submittedName>
        <fullName evidence="1">Uncharacterized protein</fullName>
    </submittedName>
</protein>
<reference evidence="1 2" key="1">
    <citation type="submission" date="2013-11" db="EMBL/GenBank/DDBJ databases">
        <title>Draft genome of the bovine lungworm Dictyocaulus viviparus.</title>
        <authorList>
            <person name="Mitreva M."/>
        </authorList>
    </citation>
    <scope>NUCLEOTIDE SEQUENCE [LARGE SCALE GENOMIC DNA]</scope>
    <source>
        <strain evidence="1 2">HannoverDv2000</strain>
    </source>
</reference>
<dbReference type="AlphaFoldDB" id="A0A0D8XZ69"/>
<dbReference type="Proteomes" id="UP000053766">
    <property type="component" value="Unassembled WGS sequence"/>
</dbReference>